<organism evidence="5 6">
    <name type="scientific">Dillenia turbinata</name>
    <dbReference type="NCBI Taxonomy" id="194707"/>
    <lineage>
        <taxon>Eukaryota</taxon>
        <taxon>Viridiplantae</taxon>
        <taxon>Streptophyta</taxon>
        <taxon>Embryophyta</taxon>
        <taxon>Tracheophyta</taxon>
        <taxon>Spermatophyta</taxon>
        <taxon>Magnoliopsida</taxon>
        <taxon>eudicotyledons</taxon>
        <taxon>Gunneridae</taxon>
        <taxon>Pentapetalae</taxon>
        <taxon>Dilleniales</taxon>
        <taxon>Dilleniaceae</taxon>
        <taxon>Dillenia</taxon>
    </lineage>
</organism>
<keyword evidence="5" id="KW-0687">Ribonucleoprotein</keyword>
<feature type="domain" description="RRM" evidence="4">
    <location>
        <begin position="173"/>
        <end position="253"/>
    </location>
</feature>
<dbReference type="GO" id="GO:1990904">
    <property type="term" value="C:ribonucleoprotein complex"/>
    <property type="evidence" value="ECO:0007669"/>
    <property type="project" value="UniProtKB-KW"/>
</dbReference>
<keyword evidence="6" id="KW-1185">Reference proteome</keyword>
<dbReference type="Pfam" id="PF18360">
    <property type="entry name" value="hnRNP_Q_AcD"/>
    <property type="match status" value="1"/>
</dbReference>
<dbReference type="PROSITE" id="PS50102">
    <property type="entry name" value="RRM"/>
    <property type="match status" value="2"/>
</dbReference>
<evidence type="ECO:0000313" key="5">
    <source>
        <dbReference type="EMBL" id="KAK6913331.1"/>
    </source>
</evidence>
<evidence type="ECO:0000256" key="3">
    <source>
        <dbReference type="SAM" id="MobiDB-lite"/>
    </source>
</evidence>
<feature type="region of interest" description="Disordered" evidence="3">
    <location>
        <begin position="257"/>
        <end position="276"/>
    </location>
</feature>
<protein>
    <submittedName>
        <fullName evidence="5">Heterogeneous nuclear ribonucleoprotein Q acidic domain</fullName>
    </submittedName>
</protein>
<comment type="caution">
    <text evidence="5">The sequence shown here is derived from an EMBL/GenBank/DDBJ whole genome shotgun (WGS) entry which is preliminary data.</text>
</comment>
<dbReference type="Proteomes" id="UP001370490">
    <property type="component" value="Unassembled WGS sequence"/>
</dbReference>
<evidence type="ECO:0000256" key="1">
    <source>
        <dbReference type="ARBA" id="ARBA00022884"/>
    </source>
</evidence>
<dbReference type="GO" id="GO:0003723">
    <property type="term" value="F:RNA binding"/>
    <property type="evidence" value="ECO:0007669"/>
    <property type="project" value="UniProtKB-UniRule"/>
</dbReference>
<proteinExistence type="predicted"/>
<evidence type="ECO:0000259" key="4">
    <source>
        <dbReference type="PROSITE" id="PS50102"/>
    </source>
</evidence>
<dbReference type="AlphaFoldDB" id="A0AAN8ULE5"/>
<evidence type="ECO:0000256" key="2">
    <source>
        <dbReference type="PROSITE-ProRule" id="PRU00176"/>
    </source>
</evidence>
<dbReference type="Pfam" id="PF00076">
    <property type="entry name" value="RRM_1"/>
    <property type="match status" value="1"/>
</dbReference>
<sequence length="627" mass="68894">MAQVKDLLANHPSGTQSAVRGTEVFIGGLARTVTENKLREKDAAQRAIKEKSGLTIEGKSIGVLPSTEQDTLFLGNISKDWTANEFEAMVRQVFQDVASIDLAKPLGGGDASSGQKHQNRGFAFVKFSSHAAAARAYRVGSKSDFLLGNHWHPVVEWAEEEPEVDPDELAKVKIAFIRYLPANADESFIRELFEPLGKVEKVVLSKKSQFPVGYVHFENRSDLDNAIKELNKKTVKGPTGGPEFTLQVEVARPFGKTKKRVRDETQSKPAHMAQSQSKLLKGEMSLNSSAGQKSVVSNSKYLVEEPVVADSYEAAVVSLPAAIKERLLRILRLGIATRFDIDIHCIASLRELPQSAAISVLDQFMLSGAERHNKGAYLAELISRVCCYTFGCKCENLSKGWSFLIAFELFIILDIVFHGQLQVNKLGLILNPALSRVGHLTARDPEISRVGHFSSIDPEISRGRHHTSRDLEMSRVGHLTSRDAEISRVGHLASRDTEISGFSSRVLLPDVSSRASHGVKTAPRYEAYAAPEVRSHSTSYLDPLSRRLGIIDAEETGPALSRQTMISPTSYSKVGLDYITLASPSVHEHPASAVAPTRNHVRFDPVTGEPYKFDPFTGCTTRKSSLI</sequence>
<dbReference type="Gene3D" id="3.30.70.330">
    <property type="match status" value="2"/>
</dbReference>
<dbReference type="EMBL" id="JBAMMX010000027">
    <property type="protein sequence ID" value="KAK6913331.1"/>
    <property type="molecule type" value="Genomic_DNA"/>
</dbReference>
<dbReference type="InterPro" id="IPR041337">
    <property type="entry name" value="hnRNP_Q_AcD"/>
</dbReference>
<dbReference type="InterPro" id="IPR012677">
    <property type="entry name" value="Nucleotide-bd_a/b_plait_sf"/>
</dbReference>
<dbReference type="SMART" id="SM00360">
    <property type="entry name" value="RRM"/>
    <property type="match status" value="2"/>
</dbReference>
<gene>
    <name evidence="5" type="ORF">RJ641_022932</name>
</gene>
<accession>A0AAN8ULE5</accession>
<dbReference type="CDD" id="cd21039">
    <property type="entry name" value="NURR"/>
    <property type="match status" value="1"/>
</dbReference>
<dbReference type="InterPro" id="IPR035979">
    <property type="entry name" value="RBD_domain_sf"/>
</dbReference>
<feature type="domain" description="RRM" evidence="4">
    <location>
        <begin position="70"/>
        <end position="160"/>
    </location>
</feature>
<keyword evidence="1 2" id="KW-0694">RNA-binding</keyword>
<name>A0AAN8ULE5_9MAGN</name>
<dbReference type="SUPFAM" id="SSF54928">
    <property type="entry name" value="RNA-binding domain, RBD"/>
    <property type="match status" value="1"/>
</dbReference>
<reference evidence="5 6" key="1">
    <citation type="submission" date="2023-12" db="EMBL/GenBank/DDBJ databases">
        <title>A high-quality genome assembly for Dillenia turbinata (Dilleniales).</title>
        <authorList>
            <person name="Chanderbali A."/>
        </authorList>
    </citation>
    <scope>NUCLEOTIDE SEQUENCE [LARGE SCALE GENOMIC DNA]</scope>
    <source>
        <strain evidence="5">LSX21</strain>
        <tissue evidence="5">Leaf</tissue>
    </source>
</reference>
<dbReference type="InterPro" id="IPR000504">
    <property type="entry name" value="RRM_dom"/>
</dbReference>
<dbReference type="PANTHER" id="PTHR21245">
    <property type="entry name" value="HETEROGENEOUS NUCLEAR RIBONUCLEOPROTEIN"/>
    <property type="match status" value="1"/>
</dbReference>
<evidence type="ECO:0000313" key="6">
    <source>
        <dbReference type="Proteomes" id="UP001370490"/>
    </source>
</evidence>